<dbReference type="AlphaFoldDB" id="A0A382QIS3"/>
<accession>A0A382QIS3</accession>
<name>A0A382QIS3_9ZZZZ</name>
<gene>
    <name evidence="1" type="ORF">METZ01_LOCUS337639</name>
</gene>
<proteinExistence type="predicted"/>
<evidence type="ECO:0000313" key="1">
    <source>
        <dbReference type="EMBL" id="SVC84785.1"/>
    </source>
</evidence>
<organism evidence="1">
    <name type="scientific">marine metagenome</name>
    <dbReference type="NCBI Taxonomy" id="408172"/>
    <lineage>
        <taxon>unclassified sequences</taxon>
        <taxon>metagenomes</taxon>
        <taxon>ecological metagenomes</taxon>
    </lineage>
</organism>
<feature type="non-terminal residue" evidence="1">
    <location>
        <position position="88"/>
    </location>
</feature>
<reference evidence="1" key="1">
    <citation type="submission" date="2018-05" db="EMBL/GenBank/DDBJ databases">
        <authorList>
            <person name="Lanie J.A."/>
            <person name="Ng W.-L."/>
            <person name="Kazmierczak K.M."/>
            <person name="Andrzejewski T.M."/>
            <person name="Davidsen T.M."/>
            <person name="Wayne K.J."/>
            <person name="Tettelin H."/>
            <person name="Glass J.I."/>
            <person name="Rusch D."/>
            <person name="Podicherti R."/>
            <person name="Tsui H.-C.T."/>
            <person name="Winkler M.E."/>
        </authorList>
    </citation>
    <scope>NUCLEOTIDE SEQUENCE</scope>
</reference>
<dbReference type="EMBL" id="UINC01114465">
    <property type="protein sequence ID" value="SVC84785.1"/>
    <property type="molecule type" value="Genomic_DNA"/>
</dbReference>
<protein>
    <submittedName>
        <fullName evidence="1">Uncharacterized protein</fullName>
    </submittedName>
</protein>
<sequence>MASIRYDKIPLILEYDGRTEKVLAYDCSLNEQADLQPVYSLGKQGIAEQTPAGARKASVSFSYTPVLTGYATVGNEFNIINEAASKQK</sequence>